<comment type="caution">
    <text evidence="2">The sequence shown here is derived from an EMBL/GenBank/DDBJ whole genome shotgun (WGS) entry which is preliminary data.</text>
</comment>
<evidence type="ECO:0000313" key="2">
    <source>
        <dbReference type="EMBL" id="CAF1385894.1"/>
    </source>
</evidence>
<dbReference type="EMBL" id="CAJNOG010000939">
    <property type="protein sequence ID" value="CAF1385894.1"/>
    <property type="molecule type" value="Genomic_DNA"/>
</dbReference>
<evidence type="ECO:0000256" key="1">
    <source>
        <dbReference type="SAM" id="MobiDB-lite"/>
    </source>
</evidence>
<dbReference type="Proteomes" id="UP000663845">
    <property type="component" value="Unassembled WGS sequence"/>
</dbReference>
<evidence type="ECO:0000313" key="3">
    <source>
        <dbReference type="Proteomes" id="UP000663845"/>
    </source>
</evidence>
<feature type="region of interest" description="Disordered" evidence="1">
    <location>
        <begin position="1"/>
        <end position="78"/>
    </location>
</feature>
<protein>
    <submittedName>
        <fullName evidence="2">Uncharacterized protein</fullName>
    </submittedName>
</protein>
<sequence length="101" mass="11422">MTENSGYKCTDEESDNESVDERLQSNFSTNLNESSLHRKQDSDSTVHDILSNSAKSNHEKQSGDSLAGLMNNNNNVQQDIARMPTFQQQQQVQMNRSEVTK</sequence>
<dbReference type="AlphaFoldDB" id="A0A815JS36"/>
<accession>A0A815JS36</accession>
<proteinExistence type="predicted"/>
<reference evidence="2" key="1">
    <citation type="submission" date="2021-02" db="EMBL/GenBank/DDBJ databases">
        <authorList>
            <person name="Nowell W R."/>
        </authorList>
    </citation>
    <scope>NUCLEOTIDE SEQUENCE</scope>
</reference>
<feature type="compositionally biased region" description="Basic and acidic residues" evidence="1">
    <location>
        <begin position="35"/>
        <end position="46"/>
    </location>
</feature>
<gene>
    <name evidence="2" type="ORF">JYZ213_LOCUS36926</name>
</gene>
<name>A0A815JS36_9BILA</name>
<organism evidence="2 3">
    <name type="scientific">Adineta steineri</name>
    <dbReference type="NCBI Taxonomy" id="433720"/>
    <lineage>
        <taxon>Eukaryota</taxon>
        <taxon>Metazoa</taxon>
        <taxon>Spiralia</taxon>
        <taxon>Gnathifera</taxon>
        <taxon>Rotifera</taxon>
        <taxon>Eurotatoria</taxon>
        <taxon>Bdelloidea</taxon>
        <taxon>Adinetida</taxon>
        <taxon>Adinetidae</taxon>
        <taxon>Adineta</taxon>
    </lineage>
</organism>
<feature type="compositionally biased region" description="Polar residues" evidence="1">
    <location>
        <begin position="24"/>
        <end position="34"/>
    </location>
</feature>